<feature type="region of interest" description="Disordered" evidence="1">
    <location>
        <begin position="18"/>
        <end position="88"/>
    </location>
</feature>
<evidence type="ECO:0000313" key="2">
    <source>
        <dbReference type="EMBL" id="KAK1376041.1"/>
    </source>
</evidence>
<dbReference type="EMBL" id="JAUIZM010000007">
    <property type="protein sequence ID" value="KAK1376041.1"/>
    <property type="molecule type" value="Genomic_DNA"/>
</dbReference>
<comment type="caution">
    <text evidence="2">The sequence shown here is derived from an EMBL/GenBank/DDBJ whole genome shotgun (WGS) entry which is preliminary data.</text>
</comment>
<sequence>MNNDDDCSKPWHLFDSEEMIHGYKKEKHPRKRQMIRNQGNSLNNSPTSCSVEGPLPTSNTTSNDELSSSSHRGFKKKKENNSSIIGLPASVGRTPLGDITNNKVRRGLRCKMKLKSLPEEDLKSFSRNLFEDNFQRDADHDDEIEESIIDGGVLSDDGLFDSDDSYEEYCSTQSFGAHYHSESDSDIEDDMKFAGHRFIRLRREHVIPEEYASLGSPSVQCKYCGARMWKEERVNKDVTKGTPLFSMCCKKGDVKLPPTPPPPTYLMKLYSDPLTNDIKKKSYFGVCIGVMYVVEFQKRGLPHDPVGYAAVKAFMIHGPCGLQNPKSPCMKDFKCIRHFPKKYCARTIFDESGFPLYKRRRTVTDLANLWDCHWQHMVDDIVLKRRHLLRNQELIIDDKQLQFYALAEIDDLLRSIGKSLQNFKQLPQPPNSYLHHGSNNLILEETNYNVKEMNNPDQLSLASDDH</sequence>
<dbReference type="AlphaFoldDB" id="A0AAD8HZ83"/>
<accession>A0AAD8HZ83</accession>
<organism evidence="2 3">
    <name type="scientific">Heracleum sosnowskyi</name>
    <dbReference type="NCBI Taxonomy" id="360622"/>
    <lineage>
        <taxon>Eukaryota</taxon>
        <taxon>Viridiplantae</taxon>
        <taxon>Streptophyta</taxon>
        <taxon>Embryophyta</taxon>
        <taxon>Tracheophyta</taxon>
        <taxon>Spermatophyta</taxon>
        <taxon>Magnoliopsida</taxon>
        <taxon>eudicotyledons</taxon>
        <taxon>Gunneridae</taxon>
        <taxon>Pentapetalae</taxon>
        <taxon>asterids</taxon>
        <taxon>campanulids</taxon>
        <taxon>Apiales</taxon>
        <taxon>Apiaceae</taxon>
        <taxon>Apioideae</taxon>
        <taxon>apioid superclade</taxon>
        <taxon>Tordylieae</taxon>
        <taxon>Tordyliinae</taxon>
        <taxon>Heracleum</taxon>
    </lineage>
</organism>
<reference evidence="2" key="2">
    <citation type="submission" date="2023-05" db="EMBL/GenBank/DDBJ databases">
        <authorList>
            <person name="Schelkunov M.I."/>
        </authorList>
    </citation>
    <scope>NUCLEOTIDE SEQUENCE</scope>
    <source>
        <strain evidence="2">Hsosn_3</strain>
        <tissue evidence="2">Leaf</tissue>
    </source>
</reference>
<feature type="compositionally biased region" description="Basic residues" evidence="1">
    <location>
        <begin position="24"/>
        <end position="34"/>
    </location>
</feature>
<dbReference type="Proteomes" id="UP001237642">
    <property type="component" value="Unassembled WGS sequence"/>
</dbReference>
<evidence type="ECO:0000313" key="3">
    <source>
        <dbReference type="Proteomes" id="UP001237642"/>
    </source>
</evidence>
<evidence type="ECO:0000256" key="1">
    <source>
        <dbReference type="SAM" id="MobiDB-lite"/>
    </source>
</evidence>
<name>A0AAD8HZ83_9APIA</name>
<feature type="compositionally biased region" description="Polar residues" evidence="1">
    <location>
        <begin position="35"/>
        <end position="71"/>
    </location>
</feature>
<reference evidence="2" key="1">
    <citation type="submission" date="2023-02" db="EMBL/GenBank/DDBJ databases">
        <title>Genome of toxic invasive species Heracleum sosnowskyi carries increased number of genes despite the absence of recent whole-genome duplications.</title>
        <authorList>
            <person name="Schelkunov M."/>
            <person name="Shtratnikova V."/>
            <person name="Makarenko M."/>
            <person name="Klepikova A."/>
            <person name="Omelchenko D."/>
            <person name="Novikova G."/>
            <person name="Obukhova E."/>
            <person name="Bogdanov V."/>
            <person name="Penin A."/>
            <person name="Logacheva M."/>
        </authorList>
    </citation>
    <scope>NUCLEOTIDE SEQUENCE</scope>
    <source>
        <strain evidence="2">Hsosn_3</strain>
        <tissue evidence="2">Leaf</tissue>
    </source>
</reference>
<protein>
    <submittedName>
        <fullName evidence="2">Uncharacterized protein</fullName>
    </submittedName>
</protein>
<keyword evidence="3" id="KW-1185">Reference proteome</keyword>
<proteinExistence type="predicted"/>
<gene>
    <name evidence="2" type="ORF">POM88_032234</name>
</gene>